<evidence type="ECO:0000313" key="12">
    <source>
        <dbReference type="Proteomes" id="UP001217044"/>
    </source>
</evidence>
<name>A0ABY7V3B0_9DEIO</name>
<sequence>MSMAEGKKRAVVLLSGGLDSSTVLGMAVRDGYACTALSFRYGQRHTVELERAATVAAHFGAEHRVIDINIGSFGGSALTDESMVVPTDGTEDGVIPPTYVPGRNTVFIAVGLSLAEAIDAERVFLGINAVDYSGYPDCRPEYLAAYQTLADLATKAGLEGRGAVLTAPLAEMTKAETKAETKADIVREALAVGVPIDVTWSCYQGGEEPCGVCDSCRIRDKALIKAGRPDLATRYAQAQLA</sequence>
<dbReference type="RefSeq" id="WP_273990182.1">
    <property type="nucleotide sequence ID" value="NZ_BAABQT010000017.1"/>
</dbReference>
<comment type="cofactor">
    <cofactor evidence="10">
        <name>Zn(2+)</name>
        <dbReference type="ChEBI" id="CHEBI:29105"/>
    </cofactor>
    <text evidence="10">Binds 1 zinc ion per subunit.</text>
</comment>
<dbReference type="PANTHER" id="PTHR42914">
    <property type="entry name" value="7-CYANO-7-DEAZAGUANINE SYNTHASE"/>
    <property type="match status" value="1"/>
</dbReference>
<dbReference type="SUPFAM" id="SSF52402">
    <property type="entry name" value="Adenine nucleotide alpha hydrolases-like"/>
    <property type="match status" value="1"/>
</dbReference>
<evidence type="ECO:0000256" key="5">
    <source>
        <dbReference type="ARBA" id="ARBA00022833"/>
    </source>
</evidence>
<organism evidence="11 12">
    <name type="scientific">Deinococcus aquaticus</name>
    <dbReference type="NCBI Taxonomy" id="328692"/>
    <lineage>
        <taxon>Bacteria</taxon>
        <taxon>Thermotogati</taxon>
        <taxon>Deinococcota</taxon>
        <taxon>Deinococci</taxon>
        <taxon>Deinococcales</taxon>
        <taxon>Deinococcaceae</taxon>
        <taxon>Deinococcus</taxon>
    </lineage>
</organism>
<feature type="binding site" evidence="10">
    <location>
        <position position="216"/>
    </location>
    <ligand>
        <name>Zn(2+)</name>
        <dbReference type="ChEBI" id="CHEBI:29105"/>
    </ligand>
</feature>
<dbReference type="Gene3D" id="3.40.50.620">
    <property type="entry name" value="HUPs"/>
    <property type="match status" value="1"/>
</dbReference>
<keyword evidence="6 10" id="KW-0067">ATP-binding</keyword>
<dbReference type="NCBIfam" id="TIGR00364">
    <property type="entry name" value="7-cyano-7-deazaguanine synthase QueC"/>
    <property type="match status" value="1"/>
</dbReference>
<dbReference type="EMBL" id="CP115165">
    <property type="protein sequence ID" value="WDA59620.1"/>
    <property type="molecule type" value="Genomic_DNA"/>
</dbReference>
<keyword evidence="3 10" id="KW-0479">Metal-binding</keyword>
<dbReference type="InterPro" id="IPR018317">
    <property type="entry name" value="QueC"/>
</dbReference>
<dbReference type="GO" id="GO:0016874">
    <property type="term" value="F:ligase activity"/>
    <property type="evidence" value="ECO:0007669"/>
    <property type="project" value="UniProtKB-KW"/>
</dbReference>
<keyword evidence="2 10" id="KW-0436">Ligase</keyword>
<evidence type="ECO:0000256" key="3">
    <source>
        <dbReference type="ARBA" id="ARBA00022723"/>
    </source>
</evidence>
<dbReference type="InterPro" id="IPR014729">
    <property type="entry name" value="Rossmann-like_a/b/a_fold"/>
</dbReference>
<comment type="pathway">
    <text evidence="1 10">Purine metabolism; 7-cyano-7-deazaguanine biosynthesis.</text>
</comment>
<keyword evidence="10" id="KW-0671">Queuosine biosynthesis</keyword>
<reference evidence="11 12" key="1">
    <citation type="submission" date="2022-12" db="EMBL/GenBank/DDBJ databases">
        <title>Genome Sequence of Deinococcus aquaticus Type Strain PB314.</title>
        <authorList>
            <person name="Albert C."/>
            <person name="Hill J."/>
            <person name="Boren L."/>
            <person name="Scholz-Ng S."/>
            <person name="Fatema N."/>
            <person name="Grosso R."/>
            <person name="Soboslay E."/>
            <person name="Tuohy J."/>
        </authorList>
    </citation>
    <scope>NUCLEOTIDE SEQUENCE [LARGE SCALE GENOMIC DNA]</scope>
    <source>
        <strain evidence="11 12">PB-314</strain>
    </source>
</reference>
<evidence type="ECO:0000256" key="7">
    <source>
        <dbReference type="ARBA" id="ARBA00037993"/>
    </source>
</evidence>
<feature type="binding site" evidence="10">
    <location>
        <begin position="14"/>
        <end position="24"/>
    </location>
    <ligand>
        <name>ATP</name>
        <dbReference type="ChEBI" id="CHEBI:30616"/>
    </ligand>
</feature>
<dbReference type="PIRSF" id="PIRSF006293">
    <property type="entry name" value="ExsB"/>
    <property type="match status" value="1"/>
</dbReference>
<evidence type="ECO:0000256" key="10">
    <source>
        <dbReference type="HAMAP-Rule" id="MF_01633"/>
    </source>
</evidence>
<comment type="function">
    <text evidence="10">Catalyzes the ATP-dependent conversion of 7-carboxy-7-deazaguanine (CDG) to 7-cyano-7-deazaguanine (preQ(0)).</text>
</comment>
<dbReference type="Proteomes" id="UP001217044">
    <property type="component" value="Chromosome"/>
</dbReference>
<dbReference type="PANTHER" id="PTHR42914:SF1">
    <property type="entry name" value="7-CYANO-7-DEAZAGUANINE SYNTHASE"/>
    <property type="match status" value="1"/>
</dbReference>
<evidence type="ECO:0000313" key="11">
    <source>
        <dbReference type="EMBL" id="WDA59620.1"/>
    </source>
</evidence>
<comment type="similarity">
    <text evidence="7 10">Belongs to the QueC family.</text>
</comment>
<keyword evidence="12" id="KW-1185">Reference proteome</keyword>
<dbReference type="Pfam" id="PF06508">
    <property type="entry name" value="QueC"/>
    <property type="match status" value="1"/>
</dbReference>
<gene>
    <name evidence="10 11" type="primary">queC</name>
    <name evidence="11" type="ORF">M8445_05255</name>
</gene>
<evidence type="ECO:0000256" key="2">
    <source>
        <dbReference type="ARBA" id="ARBA00022598"/>
    </source>
</evidence>
<accession>A0ABY7V3B0</accession>
<keyword evidence="5 10" id="KW-0862">Zinc</keyword>
<dbReference type="HAMAP" id="MF_01633">
    <property type="entry name" value="QueC"/>
    <property type="match status" value="1"/>
</dbReference>
<proteinExistence type="inferred from homology"/>
<evidence type="ECO:0000256" key="9">
    <source>
        <dbReference type="ARBA" id="ARBA00047890"/>
    </source>
</evidence>
<evidence type="ECO:0000256" key="6">
    <source>
        <dbReference type="ARBA" id="ARBA00022840"/>
    </source>
</evidence>
<keyword evidence="4 10" id="KW-0547">Nucleotide-binding</keyword>
<protein>
    <recommendedName>
        <fullName evidence="8 10">7-cyano-7-deazaguanine synthase</fullName>
        <ecNumber evidence="8 10">6.3.4.20</ecNumber>
    </recommendedName>
    <alternativeName>
        <fullName evidence="10">7-cyano-7-carbaguanine synthase</fullName>
    </alternativeName>
    <alternativeName>
        <fullName evidence="10">PreQ(0) synthase</fullName>
    </alternativeName>
    <alternativeName>
        <fullName evidence="10">Queuosine biosynthesis protein QueC</fullName>
    </alternativeName>
</protein>
<evidence type="ECO:0000256" key="4">
    <source>
        <dbReference type="ARBA" id="ARBA00022741"/>
    </source>
</evidence>
<comment type="catalytic activity">
    <reaction evidence="9 10">
        <text>7-carboxy-7-carbaguanine + NH4(+) + 2 ATP = 7-cyano-7-carbaguanine + 2 AMP + 2 diphosphate + 2 H(+)</text>
        <dbReference type="Rhea" id="RHEA:27982"/>
        <dbReference type="ChEBI" id="CHEBI:15378"/>
        <dbReference type="ChEBI" id="CHEBI:28938"/>
        <dbReference type="ChEBI" id="CHEBI:30616"/>
        <dbReference type="ChEBI" id="CHEBI:33019"/>
        <dbReference type="ChEBI" id="CHEBI:45075"/>
        <dbReference type="ChEBI" id="CHEBI:61036"/>
        <dbReference type="ChEBI" id="CHEBI:456215"/>
        <dbReference type="EC" id="6.3.4.20"/>
    </reaction>
</comment>
<feature type="binding site" evidence="10">
    <location>
        <position position="210"/>
    </location>
    <ligand>
        <name>Zn(2+)</name>
        <dbReference type="ChEBI" id="CHEBI:29105"/>
    </ligand>
</feature>
<feature type="binding site" evidence="10">
    <location>
        <position position="213"/>
    </location>
    <ligand>
        <name>Zn(2+)</name>
        <dbReference type="ChEBI" id="CHEBI:29105"/>
    </ligand>
</feature>
<feature type="binding site" evidence="10">
    <location>
        <position position="202"/>
    </location>
    <ligand>
        <name>Zn(2+)</name>
        <dbReference type="ChEBI" id="CHEBI:29105"/>
    </ligand>
</feature>
<dbReference type="EC" id="6.3.4.20" evidence="8 10"/>
<dbReference type="CDD" id="cd01995">
    <property type="entry name" value="QueC-like"/>
    <property type="match status" value="1"/>
</dbReference>
<evidence type="ECO:0000256" key="8">
    <source>
        <dbReference type="ARBA" id="ARBA00039149"/>
    </source>
</evidence>
<evidence type="ECO:0000256" key="1">
    <source>
        <dbReference type="ARBA" id="ARBA00005061"/>
    </source>
</evidence>